<dbReference type="AlphaFoldDB" id="A0A8X6RTI9"/>
<protein>
    <submittedName>
        <fullName evidence="1">Uncharacterized protein</fullName>
    </submittedName>
</protein>
<gene>
    <name evidence="1" type="ORF">TNCV_2291131</name>
</gene>
<accession>A0A8X6RTI9</accession>
<comment type="caution">
    <text evidence="1">The sequence shown here is derived from an EMBL/GenBank/DDBJ whole genome shotgun (WGS) entry which is preliminary data.</text>
</comment>
<evidence type="ECO:0000313" key="2">
    <source>
        <dbReference type="Proteomes" id="UP000887159"/>
    </source>
</evidence>
<dbReference type="Proteomes" id="UP000887159">
    <property type="component" value="Unassembled WGS sequence"/>
</dbReference>
<name>A0A8X6RTI9_TRICX</name>
<dbReference type="EMBL" id="BMAU01021190">
    <property type="protein sequence ID" value="GFX96225.1"/>
    <property type="molecule type" value="Genomic_DNA"/>
</dbReference>
<organism evidence="1 2">
    <name type="scientific">Trichonephila clavipes</name>
    <name type="common">Golden silk orbweaver</name>
    <name type="synonym">Nephila clavipes</name>
    <dbReference type="NCBI Taxonomy" id="2585209"/>
    <lineage>
        <taxon>Eukaryota</taxon>
        <taxon>Metazoa</taxon>
        <taxon>Ecdysozoa</taxon>
        <taxon>Arthropoda</taxon>
        <taxon>Chelicerata</taxon>
        <taxon>Arachnida</taxon>
        <taxon>Araneae</taxon>
        <taxon>Araneomorphae</taxon>
        <taxon>Entelegynae</taxon>
        <taxon>Araneoidea</taxon>
        <taxon>Nephilidae</taxon>
        <taxon>Trichonephila</taxon>
    </lineage>
</organism>
<keyword evidence="2" id="KW-1185">Reference proteome</keyword>
<reference evidence="1" key="1">
    <citation type="submission" date="2020-08" db="EMBL/GenBank/DDBJ databases">
        <title>Multicomponent nature underlies the extraordinary mechanical properties of spider dragline silk.</title>
        <authorList>
            <person name="Kono N."/>
            <person name="Nakamura H."/>
            <person name="Mori M."/>
            <person name="Yoshida Y."/>
            <person name="Ohtoshi R."/>
            <person name="Malay A.D."/>
            <person name="Moran D.A.P."/>
            <person name="Tomita M."/>
            <person name="Numata K."/>
            <person name="Arakawa K."/>
        </authorList>
    </citation>
    <scope>NUCLEOTIDE SEQUENCE</scope>
</reference>
<sequence>MYSLCIIFGRSGSGKALSQENCGPTTLGSPLTKNHHEEHRITSTAEITGFFGSRSITYYLGLLDQQILLHSNTNETSLDGNGSGSQPELNNLILIDQEKQCKMYPKVAKHGCELKMNLPDLNCLHLSGIKFVQKEKKINENLVQIATIQIYRRKMVIAAARLKSVEISSVTPATPHRIWVLVGPNPD</sequence>
<evidence type="ECO:0000313" key="1">
    <source>
        <dbReference type="EMBL" id="GFX96225.1"/>
    </source>
</evidence>
<proteinExistence type="predicted"/>